<dbReference type="Gene3D" id="2.60.120.260">
    <property type="entry name" value="Galactose-binding domain-like"/>
    <property type="match status" value="1"/>
</dbReference>
<reference evidence="7" key="1">
    <citation type="submission" date="2020-09" db="EMBL/GenBank/DDBJ databases">
        <title>Pelagicoccus enzymogenes sp. nov. with an EPS production, isolated from marine sediment.</title>
        <authorList>
            <person name="Feng X."/>
        </authorList>
    </citation>
    <scope>NUCLEOTIDE SEQUENCE</scope>
    <source>
        <strain evidence="7">NFK12</strain>
    </source>
</reference>
<keyword evidence="2" id="KW-0378">Hydrolase</keyword>
<evidence type="ECO:0000259" key="5">
    <source>
        <dbReference type="Pfam" id="PF02836"/>
    </source>
</evidence>
<dbReference type="InterPro" id="IPR017853">
    <property type="entry name" value="GH"/>
</dbReference>
<protein>
    <recommendedName>
        <fullName evidence="9">Beta-galactosidase</fullName>
    </recommendedName>
</protein>
<sequence length="669" mass="76002">MLKKIVLQTLLLAAVALSYPSSELTAREIISLDGEWHFATDPDSVGESQKWESTGLPEAVRSTVTVPHTWNVQKGLEKYAGTAWYQRDFDLPEGDLGKTIRIRFDAVYHDAFVYVNGKKAGEHIGSGYNRFHIDISPFLVAGKNTVTVRISNAFTKNNIPFEKSFDWANDGGIYRSVALVKTDPQAIKHIHVLGTPKGEGGTADIRVSFIDTAKIDTAKTRLTATITEENQQTSERIFESELAGGFEDGRFLASLDFEDINPWHFDSPNLYEITVQLMVDGIQKDELTTTFGFRSIKIENNRYVLNGEPIRLMGVEWMPGSNLERGMAETHADLEKNLKLMKNANCIYTRFHWQQDEYILDWCDRNGILVQEEIPLWGGATMMDENLYQIARLHLQEMTDNHFNHPSVITWGLGNELVSNDPTNIDYLMKLYHQAKELDPSRLATFVTNKINRSKPSDEGYIPDVSASMDLIMFNEYYSTWFYQSLDVVSDELDRLHHQYDGAPITIAEWGLCEPVHKGGDPRRCEEMVTQLEIYGSKDFVAGAIYFCLNDYRTHMGEDFTYDYPQRVHGVCDIHLNPKPSYEVLRAGSSPIEIKAVDYQDGEATITLYGKTGIPSYTVRDYTLTSGDETIHIEQLKPGEAQTIRLKTDANEFVIQRPTGFEVVRQIFK</sequence>
<evidence type="ECO:0000313" key="7">
    <source>
        <dbReference type="EMBL" id="MBD5782464.1"/>
    </source>
</evidence>
<feature type="domain" description="Glycosyl hydrolases family 2 sugar binding" evidence="6">
    <location>
        <begin position="31"/>
        <end position="182"/>
    </location>
</feature>
<dbReference type="SUPFAM" id="SSF49303">
    <property type="entry name" value="beta-Galactosidase/glucuronidase domain"/>
    <property type="match status" value="1"/>
</dbReference>
<keyword evidence="3" id="KW-0326">Glycosidase</keyword>
<feature type="domain" description="Glycoside hydrolase family 2 immunoglobulin-like beta-sandwich" evidence="4">
    <location>
        <begin position="187"/>
        <end position="294"/>
    </location>
</feature>
<dbReference type="InterPro" id="IPR051913">
    <property type="entry name" value="GH2_Domain-Containing"/>
</dbReference>
<evidence type="ECO:0000259" key="4">
    <source>
        <dbReference type="Pfam" id="PF00703"/>
    </source>
</evidence>
<comment type="caution">
    <text evidence="7">The sequence shown here is derived from an EMBL/GenBank/DDBJ whole genome shotgun (WGS) entry which is preliminary data.</text>
</comment>
<gene>
    <name evidence="7" type="ORF">IEN85_23400</name>
</gene>
<evidence type="ECO:0000256" key="1">
    <source>
        <dbReference type="ARBA" id="ARBA00007401"/>
    </source>
</evidence>
<evidence type="ECO:0000259" key="6">
    <source>
        <dbReference type="Pfam" id="PF02837"/>
    </source>
</evidence>
<dbReference type="GO" id="GO:0005975">
    <property type="term" value="P:carbohydrate metabolic process"/>
    <property type="evidence" value="ECO:0007669"/>
    <property type="project" value="InterPro"/>
</dbReference>
<evidence type="ECO:0000256" key="2">
    <source>
        <dbReference type="ARBA" id="ARBA00022801"/>
    </source>
</evidence>
<dbReference type="InterPro" id="IPR008979">
    <property type="entry name" value="Galactose-bd-like_sf"/>
</dbReference>
<name>A0A927FDL7_9BACT</name>
<dbReference type="PANTHER" id="PTHR42732:SF1">
    <property type="entry name" value="BETA-MANNOSIDASE"/>
    <property type="match status" value="1"/>
</dbReference>
<dbReference type="InterPro" id="IPR006103">
    <property type="entry name" value="Glyco_hydro_2_cat"/>
</dbReference>
<accession>A0A927FDL7</accession>
<keyword evidence="8" id="KW-1185">Reference proteome</keyword>
<dbReference type="InterPro" id="IPR006102">
    <property type="entry name" value="Ig-like_GH2"/>
</dbReference>
<dbReference type="Pfam" id="PF02836">
    <property type="entry name" value="Glyco_hydro_2_C"/>
    <property type="match status" value="1"/>
</dbReference>
<dbReference type="EMBL" id="JACYFG010000061">
    <property type="protein sequence ID" value="MBD5782464.1"/>
    <property type="molecule type" value="Genomic_DNA"/>
</dbReference>
<comment type="similarity">
    <text evidence="1">Belongs to the glycosyl hydrolase 2 family.</text>
</comment>
<evidence type="ECO:0000313" key="8">
    <source>
        <dbReference type="Proteomes" id="UP000622317"/>
    </source>
</evidence>
<dbReference type="GO" id="GO:0004553">
    <property type="term" value="F:hydrolase activity, hydrolyzing O-glycosyl compounds"/>
    <property type="evidence" value="ECO:0007669"/>
    <property type="project" value="InterPro"/>
</dbReference>
<dbReference type="Proteomes" id="UP000622317">
    <property type="component" value="Unassembled WGS sequence"/>
</dbReference>
<dbReference type="Pfam" id="PF02837">
    <property type="entry name" value="Glyco_hydro_2_N"/>
    <property type="match status" value="1"/>
</dbReference>
<feature type="domain" description="Glycoside hydrolase family 2 catalytic" evidence="5">
    <location>
        <begin position="296"/>
        <end position="535"/>
    </location>
</feature>
<dbReference type="SUPFAM" id="SSF51445">
    <property type="entry name" value="(Trans)glycosidases"/>
    <property type="match status" value="1"/>
</dbReference>
<dbReference type="Gene3D" id="3.20.20.80">
    <property type="entry name" value="Glycosidases"/>
    <property type="match status" value="1"/>
</dbReference>
<dbReference type="Gene3D" id="2.60.40.10">
    <property type="entry name" value="Immunoglobulins"/>
    <property type="match status" value="1"/>
</dbReference>
<dbReference type="InterPro" id="IPR013783">
    <property type="entry name" value="Ig-like_fold"/>
</dbReference>
<dbReference type="AlphaFoldDB" id="A0A927FDL7"/>
<dbReference type="PANTHER" id="PTHR42732">
    <property type="entry name" value="BETA-GALACTOSIDASE"/>
    <property type="match status" value="1"/>
</dbReference>
<dbReference type="Pfam" id="PF00703">
    <property type="entry name" value="Glyco_hydro_2"/>
    <property type="match status" value="1"/>
</dbReference>
<dbReference type="InterPro" id="IPR006104">
    <property type="entry name" value="Glyco_hydro_2_N"/>
</dbReference>
<dbReference type="RefSeq" id="WP_191619545.1">
    <property type="nucleotide sequence ID" value="NZ_JACYFG010000061.1"/>
</dbReference>
<dbReference type="SUPFAM" id="SSF49785">
    <property type="entry name" value="Galactose-binding domain-like"/>
    <property type="match status" value="1"/>
</dbReference>
<dbReference type="InterPro" id="IPR036156">
    <property type="entry name" value="Beta-gal/glucu_dom_sf"/>
</dbReference>
<evidence type="ECO:0000256" key="3">
    <source>
        <dbReference type="ARBA" id="ARBA00023295"/>
    </source>
</evidence>
<organism evidence="7 8">
    <name type="scientific">Pelagicoccus enzymogenes</name>
    <dbReference type="NCBI Taxonomy" id="2773457"/>
    <lineage>
        <taxon>Bacteria</taxon>
        <taxon>Pseudomonadati</taxon>
        <taxon>Verrucomicrobiota</taxon>
        <taxon>Opitutia</taxon>
        <taxon>Puniceicoccales</taxon>
        <taxon>Pelagicoccaceae</taxon>
        <taxon>Pelagicoccus</taxon>
    </lineage>
</organism>
<proteinExistence type="inferred from homology"/>
<evidence type="ECO:0008006" key="9">
    <source>
        <dbReference type="Google" id="ProtNLM"/>
    </source>
</evidence>